<dbReference type="OrthoDB" id="10061954at2759"/>
<accession>A0A6P4YTR1</accession>
<dbReference type="AlphaFoldDB" id="A0A6P4YTR1"/>
<evidence type="ECO:0000256" key="2">
    <source>
        <dbReference type="SAM" id="SignalP"/>
    </source>
</evidence>
<evidence type="ECO:0000313" key="3">
    <source>
        <dbReference type="Proteomes" id="UP000515135"/>
    </source>
</evidence>
<gene>
    <name evidence="4" type="primary">LOC109468218</name>
</gene>
<evidence type="ECO:0000256" key="1">
    <source>
        <dbReference type="SAM" id="MobiDB-lite"/>
    </source>
</evidence>
<reference evidence="4" key="1">
    <citation type="submission" date="2025-08" db="UniProtKB">
        <authorList>
            <consortium name="RefSeq"/>
        </authorList>
    </citation>
    <scope>IDENTIFICATION</scope>
    <source>
        <tissue evidence="4">Gonad</tissue>
    </source>
</reference>
<protein>
    <submittedName>
        <fullName evidence="4">Uncharacterized protein LOC109468218</fullName>
    </submittedName>
</protein>
<organism evidence="3 4">
    <name type="scientific">Branchiostoma belcheri</name>
    <name type="common">Amphioxus</name>
    <dbReference type="NCBI Taxonomy" id="7741"/>
    <lineage>
        <taxon>Eukaryota</taxon>
        <taxon>Metazoa</taxon>
        <taxon>Chordata</taxon>
        <taxon>Cephalochordata</taxon>
        <taxon>Leptocardii</taxon>
        <taxon>Amphioxiformes</taxon>
        <taxon>Branchiostomatidae</taxon>
        <taxon>Branchiostoma</taxon>
    </lineage>
</organism>
<feature type="chain" id="PRO_5028266810" evidence="2">
    <location>
        <begin position="23"/>
        <end position="247"/>
    </location>
</feature>
<dbReference type="Proteomes" id="UP000515135">
    <property type="component" value="Unplaced"/>
</dbReference>
<proteinExistence type="predicted"/>
<keyword evidence="3" id="KW-1185">Reference proteome</keyword>
<evidence type="ECO:0000313" key="4">
    <source>
        <dbReference type="RefSeq" id="XP_019622032.1"/>
    </source>
</evidence>
<feature type="signal peptide" evidence="2">
    <location>
        <begin position="1"/>
        <end position="22"/>
    </location>
</feature>
<feature type="region of interest" description="Disordered" evidence="1">
    <location>
        <begin position="70"/>
        <end position="93"/>
    </location>
</feature>
<name>A0A6P4YTR1_BRABE</name>
<dbReference type="KEGG" id="bbel:109468218"/>
<sequence>MMFVFKLIPAVLVVVAASSIQGAPYGPPPSDDAGPPPEVMALFAEAMAKGMSGEEAAAYVQQKMMEAMGVDPSVLGPPPSKRKQKKSDDEAPPPEVMALFAEAMAKGMSGEEAAAYVQQKMMEAMGVDPSVLGPPPSKQKKSTTTKMSVLKLVLLVLVLVAVVKEQGGKAADVGGRAVGEARQASSKTRALVSESDPMALERVKRQRRGLRSWFCEKLSDKKRPNNKRGVKDKMWQTFCAPDVAAAM</sequence>
<keyword evidence="2" id="KW-0732">Signal</keyword>
<dbReference type="RefSeq" id="XP_019622032.1">
    <property type="nucleotide sequence ID" value="XM_019766473.1"/>
</dbReference>
<dbReference type="GeneID" id="109468218"/>